<dbReference type="EC" id="6.1.1.18" evidence="2"/>
<dbReference type="OrthoDB" id="10250478at2759"/>
<name>A0A437AMZ6_9MICR</name>
<comment type="similarity">
    <text evidence="1 9">Belongs to the class-I aminoacyl-tRNA synthetase family.</text>
</comment>
<dbReference type="GO" id="GO:0005829">
    <property type="term" value="C:cytosol"/>
    <property type="evidence" value="ECO:0007669"/>
    <property type="project" value="TreeGrafter"/>
</dbReference>
<evidence type="ECO:0000259" key="10">
    <source>
        <dbReference type="Pfam" id="PF00749"/>
    </source>
</evidence>
<dbReference type="EMBL" id="RCSS01000193">
    <property type="protein sequence ID" value="RVD92540.1"/>
    <property type="molecule type" value="Genomic_DNA"/>
</dbReference>
<feature type="domain" description="Glutamyl/glutaminyl-tRNA synthetase class Ib catalytic" evidence="10">
    <location>
        <begin position="179"/>
        <end position="298"/>
    </location>
</feature>
<dbReference type="GO" id="GO:0005524">
    <property type="term" value="F:ATP binding"/>
    <property type="evidence" value="ECO:0007669"/>
    <property type="project" value="UniProtKB-KW"/>
</dbReference>
<keyword evidence="13" id="KW-1185">Reference proteome</keyword>
<comment type="catalytic activity">
    <reaction evidence="8">
        <text>tRNA(Gln) + L-glutamine + ATP = L-glutaminyl-tRNA(Gln) + AMP + diphosphate</text>
        <dbReference type="Rhea" id="RHEA:20121"/>
        <dbReference type="Rhea" id="RHEA-COMP:9662"/>
        <dbReference type="Rhea" id="RHEA-COMP:9681"/>
        <dbReference type="ChEBI" id="CHEBI:30616"/>
        <dbReference type="ChEBI" id="CHEBI:33019"/>
        <dbReference type="ChEBI" id="CHEBI:58359"/>
        <dbReference type="ChEBI" id="CHEBI:78442"/>
        <dbReference type="ChEBI" id="CHEBI:78521"/>
        <dbReference type="ChEBI" id="CHEBI:456215"/>
        <dbReference type="EC" id="6.1.1.18"/>
    </reaction>
</comment>
<accession>A0A437AMZ6</accession>
<evidence type="ECO:0000256" key="2">
    <source>
        <dbReference type="ARBA" id="ARBA00012836"/>
    </source>
</evidence>
<dbReference type="Proteomes" id="UP000282876">
    <property type="component" value="Unassembled WGS sequence"/>
</dbReference>
<dbReference type="FunFam" id="3.40.50.620:FF:000037">
    <property type="entry name" value="Glutamine--tRNA ligase cytoplasmic"/>
    <property type="match status" value="1"/>
</dbReference>
<dbReference type="GO" id="GO:0006425">
    <property type="term" value="P:glutaminyl-tRNA aminoacylation"/>
    <property type="evidence" value="ECO:0007669"/>
    <property type="project" value="TreeGrafter"/>
</dbReference>
<dbReference type="PANTHER" id="PTHR43097:SF4">
    <property type="entry name" value="GLUTAMINE--TRNA LIGASE"/>
    <property type="match status" value="1"/>
</dbReference>
<dbReference type="Gene3D" id="3.40.50.620">
    <property type="entry name" value="HUPs"/>
    <property type="match status" value="2"/>
</dbReference>
<dbReference type="GO" id="GO:0004819">
    <property type="term" value="F:glutamine-tRNA ligase activity"/>
    <property type="evidence" value="ECO:0007669"/>
    <property type="project" value="UniProtKB-EC"/>
</dbReference>
<dbReference type="SUPFAM" id="SSF50715">
    <property type="entry name" value="Ribosomal protein L25-like"/>
    <property type="match status" value="1"/>
</dbReference>
<dbReference type="PANTHER" id="PTHR43097">
    <property type="entry name" value="GLUTAMINE-TRNA LIGASE"/>
    <property type="match status" value="1"/>
</dbReference>
<dbReference type="Gene3D" id="2.40.240.10">
    <property type="entry name" value="Ribosomal Protein L25, Chain P"/>
    <property type="match status" value="2"/>
</dbReference>
<keyword evidence="7 9" id="KW-0030">Aminoacyl-tRNA synthetase</keyword>
<dbReference type="InterPro" id="IPR011035">
    <property type="entry name" value="Ribosomal_bL25/Gln-tRNA_synth"/>
</dbReference>
<dbReference type="STRING" id="291195.A0A437AMZ6"/>
<comment type="caution">
    <text evidence="12">The sequence shown here is derived from an EMBL/GenBank/DDBJ whole genome shotgun (WGS) entry which is preliminary data.</text>
</comment>
<evidence type="ECO:0000256" key="3">
    <source>
        <dbReference type="ARBA" id="ARBA00022598"/>
    </source>
</evidence>
<dbReference type="InterPro" id="IPR049437">
    <property type="entry name" value="tRNA-synt_1c_C2"/>
</dbReference>
<dbReference type="SUPFAM" id="SSF52374">
    <property type="entry name" value="Nucleotidylyl transferase"/>
    <property type="match status" value="1"/>
</dbReference>
<dbReference type="VEuPathDB" id="MicrosporidiaDB:TUBRATIS_009460"/>
<feature type="domain" description="Glutamyl/glutaminyl-tRNA synthetase class Ib catalytic" evidence="10">
    <location>
        <begin position="341"/>
        <end position="535"/>
    </location>
</feature>
<evidence type="ECO:0000256" key="6">
    <source>
        <dbReference type="ARBA" id="ARBA00022917"/>
    </source>
</evidence>
<dbReference type="InterPro" id="IPR000924">
    <property type="entry name" value="Glu/Gln-tRNA-synth"/>
</dbReference>
<keyword evidence="5 9" id="KW-0067">ATP-binding</keyword>
<evidence type="ECO:0000313" key="13">
    <source>
        <dbReference type="Proteomes" id="UP000282876"/>
    </source>
</evidence>
<evidence type="ECO:0000256" key="1">
    <source>
        <dbReference type="ARBA" id="ARBA00005594"/>
    </source>
</evidence>
<evidence type="ECO:0000259" key="11">
    <source>
        <dbReference type="Pfam" id="PF20974"/>
    </source>
</evidence>
<keyword evidence="3 9" id="KW-0436">Ligase</keyword>
<dbReference type="InterPro" id="IPR020056">
    <property type="entry name" value="Rbsml_bL25/Gln-tRNA_synth_N"/>
</dbReference>
<dbReference type="InterPro" id="IPR050132">
    <property type="entry name" value="Gln/Glu-tRNA_Ligase"/>
</dbReference>
<evidence type="ECO:0000313" key="12">
    <source>
        <dbReference type="EMBL" id="RVD92540.1"/>
    </source>
</evidence>
<dbReference type="Pfam" id="PF20974">
    <property type="entry name" value="tRNA-synt_1c_C2"/>
    <property type="match status" value="1"/>
</dbReference>
<dbReference type="FunFam" id="1.10.1160.10:FF:000001">
    <property type="entry name" value="Glutamine--tRNA ligase"/>
    <property type="match status" value="1"/>
</dbReference>
<evidence type="ECO:0000256" key="5">
    <source>
        <dbReference type="ARBA" id="ARBA00022840"/>
    </source>
</evidence>
<organism evidence="12 13">
    <name type="scientific">Tubulinosema ratisbonensis</name>
    <dbReference type="NCBI Taxonomy" id="291195"/>
    <lineage>
        <taxon>Eukaryota</taxon>
        <taxon>Fungi</taxon>
        <taxon>Fungi incertae sedis</taxon>
        <taxon>Microsporidia</taxon>
        <taxon>Tubulinosematoidea</taxon>
        <taxon>Tubulinosematidae</taxon>
        <taxon>Tubulinosema</taxon>
    </lineage>
</organism>
<protein>
    <recommendedName>
        <fullName evidence="2">glutamine--tRNA ligase</fullName>
        <ecNumber evidence="2">6.1.1.18</ecNumber>
    </recommendedName>
</protein>
<dbReference type="AlphaFoldDB" id="A0A437AMZ6"/>
<feature type="domain" description="tRNA synthetases class I (E and Q) anti-codon binding" evidence="11">
    <location>
        <begin position="612"/>
        <end position="679"/>
    </location>
</feature>
<keyword evidence="4 9" id="KW-0547">Nucleotide-binding</keyword>
<evidence type="ECO:0000256" key="9">
    <source>
        <dbReference type="RuleBase" id="RU363037"/>
    </source>
</evidence>
<evidence type="ECO:0000256" key="7">
    <source>
        <dbReference type="ARBA" id="ARBA00023146"/>
    </source>
</evidence>
<evidence type="ECO:0000256" key="8">
    <source>
        <dbReference type="ARBA" id="ARBA00048270"/>
    </source>
</evidence>
<keyword evidence="6 9" id="KW-0648">Protein biosynthesis</keyword>
<dbReference type="InterPro" id="IPR014729">
    <property type="entry name" value="Rossmann-like_a/b/a_fold"/>
</dbReference>
<reference evidence="12 13" key="1">
    <citation type="submission" date="2018-10" db="EMBL/GenBank/DDBJ databases">
        <title>Draft genome sequence of the microsporidian Tubulinosema ratisbonensis.</title>
        <authorList>
            <person name="Polonais V."/>
            <person name="Peyretaillade E."/>
            <person name="Niehus S."/>
            <person name="Wawrzyniak I."/>
            <person name="Franchet A."/>
            <person name="Gaspin C."/>
            <person name="Reichstadt M."/>
            <person name="Belser C."/>
            <person name="Labadie K."/>
            <person name="Delbac F."/>
            <person name="Ferrandon D."/>
        </authorList>
    </citation>
    <scope>NUCLEOTIDE SEQUENCE [LARGE SCALE GENOMIC DNA]</scope>
    <source>
        <strain evidence="12 13">Franzen</strain>
    </source>
</reference>
<sequence length="697" mass="81549">MHELKNKLIDLGFTPQKSDELLKNSAFRKRMEEIIATKEDLVTLHVILAQHSSDINLIKSISKKEIVNEKQIIKILKECKDLSKISEFVKQNTLSEEEIKKIISSCRTKKEAFKILNDKGAFNNLKDLPERVKHLPDQAEKEETFWLKEGVVSKLHLPGENPQLSEEIKNNHLKRTGKKVVTRFPPEPNGHLHIGHAKAMALSFDYAQMYDGITFLRFDDTNPKNEEISFYHSIKEDVEWLGYKPHYITSSSTYFEQMIDFAYRLIESDLAYVCHLTSQEIHEKRVSILENTPENNKNKINELIGGNSYNPFINKENECLTNGCNHKKGSYFFNNCINNVKNRSPFRNRSKEINKILFKEMLEGKWSEGSAVLRLKMEESNNPFMQDLVIYRVINKAHPIYGNKYSAYPSYDFALCICDSLEDVTHSFCSKEFQSRQISYQWLINKLNIYKPVQWEFSRLNVSNTVLSKRKINKLIKEGIISDYDDPRLFTLKGLKKRGFTSESINKFVRSVGITYSESIMDIKLLEQIQRDELNKSAERITCVINPIKLMVNNELIYISKNDYQSKSEDSFLRLTDTQCVGLLNKFNIKVIKKENDILHCEITNDKPKKYIHWIKDYEEITVNLFTYLFNSFDPEENEDYLNDINKDSINVLVGYIDKKVMNDPIGSRYQFMREGYFYKVGEKEFNRIVELKSSFK</sequence>
<dbReference type="InterPro" id="IPR020058">
    <property type="entry name" value="Glu/Gln-tRNA-synth_Ib_cat-dom"/>
</dbReference>
<dbReference type="InterPro" id="IPR001412">
    <property type="entry name" value="aa-tRNA-synth_I_CS"/>
</dbReference>
<evidence type="ECO:0000256" key="4">
    <source>
        <dbReference type="ARBA" id="ARBA00022741"/>
    </source>
</evidence>
<proteinExistence type="inferred from homology"/>
<dbReference type="PRINTS" id="PR00987">
    <property type="entry name" value="TRNASYNTHGLU"/>
</dbReference>
<dbReference type="Pfam" id="PF00749">
    <property type="entry name" value="tRNA-synt_1c"/>
    <property type="match status" value="2"/>
</dbReference>
<dbReference type="PROSITE" id="PS00178">
    <property type="entry name" value="AA_TRNA_LIGASE_I"/>
    <property type="match status" value="1"/>
</dbReference>
<gene>
    <name evidence="12" type="ORF">TUBRATIS_009460</name>
</gene>